<comment type="subunit">
    <text evidence="11">Monomer.</text>
</comment>
<dbReference type="HAMAP" id="MF_01497">
    <property type="entry name" value="SrkA_kinase"/>
    <property type="match status" value="1"/>
</dbReference>
<comment type="caution">
    <text evidence="13">The sequence shown here is derived from an EMBL/GenBank/DDBJ whole genome shotgun (WGS) entry which is preliminary data.</text>
</comment>
<dbReference type="GO" id="GO:0004674">
    <property type="term" value="F:protein serine/threonine kinase activity"/>
    <property type="evidence" value="ECO:0007669"/>
    <property type="project" value="UniProtKB-UniRule"/>
</dbReference>
<comment type="catalytic activity">
    <reaction evidence="11">
        <text>L-seryl-[protein] + ATP = O-phospho-L-seryl-[protein] + ADP + H(+)</text>
        <dbReference type="Rhea" id="RHEA:17989"/>
        <dbReference type="Rhea" id="RHEA-COMP:9863"/>
        <dbReference type="Rhea" id="RHEA-COMP:11604"/>
        <dbReference type="ChEBI" id="CHEBI:15378"/>
        <dbReference type="ChEBI" id="CHEBI:29999"/>
        <dbReference type="ChEBI" id="CHEBI:30616"/>
        <dbReference type="ChEBI" id="CHEBI:83421"/>
        <dbReference type="ChEBI" id="CHEBI:456216"/>
        <dbReference type="EC" id="2.7.11.1"/>
    </reaction>
</comment>
<dbReference type="GO" id="GO:0005524">
    <property type="term" value="F:ATP binding"/>
    <property type="evidence" value="ECO:0007669"/>
    <property type="project" value="UniProtKB-UniRule"/>
</dbReference>
<protein>
    <recommendedName>
        <fullName evidence="11">Stress response kinase A</fullName>
        <ecNumber evidence="11">2.7.11.1</ecNumber>
    </recommendedName>
    <alternativeName>
        <fullName evidence="11">Serine/threonine-protein kinase SrkA</fullName>
    </alternativeName>
</protein>
<evidence type="ECO:0000256" key="9">
    <source>
        <dbReference type="ARBA" id="ARBA00022842"/>
    </source>
</evidence>
<gene>
    <name evidence="11" type="primary">srkA</name>
    <name evidence="13" type="ORF">DFP79_1104</name>
</gene>
<dbReference type="RefSeq" id="WP_133502924.1">
    <property type="nucleotide sequence ID" value="NZ_SNXC01000010.1"/>
</dbReference>
<evidence type="ECO:0000256" key="7">
    <source>
        <dbReference type="ARBA" id="ARBA00022777"/>
    </source>
</evidence>
<dbReference type="Proteomes" id="UP000294656">
    <property type="component" value="Unassembled WGS sequence"/>
</dbReference>
<comment type="cofactor">
    <cofactor evidence="11">
        <name>Mg(2+)</name>
        <dbReference type="ChEBI" id="CHEBI:18420"/>
    </cofactor>
</comment>
<dbReference type="PANTHER" id="PTHR39573:SF1">
    <property type="entry name" value="STRESS RESPONSE KINASE A"/>
    <property type="match status" value="1"/>
</dbReference>
<evidence type="ECO:0000256" key="2">
    <source>
        <dbReference type="ARBA" id="ARBA00022527"/>
    </source>
</evidence>
<dbReference type="GO" id="GO:0000287">
    <property type="term" value="F:magnesium ion binding"/>
    <property type="evidence" value="ECO:0007669"/>
    <property type="project" value="UniProtKB-UniRule"/>
</dbReference>
<evidence type="ECO:0000256" key="11">
    <source>
        <dbReference type="HAMAP-Rule" id="MF_01497"/>
    </source>
</evidence>
<comment type="similarity">
    <text evidence="11">Belongs to the SrkA/RdoA protein kinase family.</text>
</comment>
<keyword evidence="3 11" id="KW-0597">Phosphoprotein</keyword>
<keyword evidence="5 11" id="KW-0479">Metal-binding</keyword>
<evidence type="ECO:0000259" key="12">
    <source>
        <dbReference type="PROSITE" id="PS51020"/>
    </source>
</evidence>
<dbReference type="Gene3D" id="3.30.200.70">
    <property type="match status" value="1"/>
</dbReference>
<keyword evidence="7 11" id="KW-0418">Kinase</keyword>
<feature type="site" description="ATP" evidence="11">
    <location>
        <position position="36"/>
    </location>
</feature>
<keyword evidence="9 11" id="KW-0460">Magnesium</keyword>
<evidence type="ECO:0000256" key="10">
    <source>
        <dbReference type="ARBA" id="ARBA00023016"/>
    </source>
</evidence>
<dbReference type="InterPro" id="IPR032882">
    <property type="entry name" value="SrkA/RdoA"/>
</dbReference>
<dbReference type="Gene3D" id="1.20.1270.170">
    <property type="match status" value="1"/>
</dbReference>
<evidence type="ECO:0000256" key="3">
    <source>
        <dbReference type="ARBA" id="ARBA00022553"/>
    </source>
</evidence>
<feature type="active site" description="Proton acceptor" evidence="11">
    <location>
        <position position="207"/>
    </location>
</feature>
<keyword evidence="2 11" id="KW-0723">Serine/threonine-protein kinase</keyword>
<dbReference type="InterPro" id="IPR011009">
    <property type="entry name" value="Kinase-like_dom_sf"/>
</dbReference>
<evidence type="ECO:0000313" key="13">
    <source>
        <dbReference type="EMBL" id="TDO98692.1"/>
    </source>
</evidence>
<comment type="subcellular location">
    <subcellularLocation>
        <location evidence="11">Cytoplasm</location>
    </subcellularLocation>
</comment>
<keyword evidence="14" id="KW-1185">Reference proteome</keyword>
<dbReference type="EMBL" id="SNXC01000010">
    <property type="protein sequence ID" value="TDO98692.1"/>
    <property type="molecule type" value="Genomic_DNA"/>
</dbReference>
<dbReference type="GO" id="GO:0005737">
    <property type="term" value="C:cytoplasm"/>
    <property type="evidence" value="ECO:0007669"/>
    <property type="project" value="UniProtKB-SubCell"/>
</dbReference>
<dbReference type="OrthoDB" id="5392197at2"/>
<dbReference type="EC" id="2.7.11.1" evidence="11"/>
<dbReference type="PROSITE" id="PS51020">
    <property type="entry name" value="SPONDIN"/>
    <property type="match status" value="1"/>
</dbReference>
<feature type="binding site" evidence="11">
    <location>
        <position position="224"/>
    </location>
    <ligand>
        <name>Mg(2+)</name>
        <dbReference type="ChEBI" id="CHEBI:18420"/>
    </ligand>
</feature>
<proteinExistence type="inferred from homology"/>
<sequence>MHSEHPFSKLIPDVIVDAVESSTGKYTNFQIYPLNSYENRVYQVGIEEEAPIIVKFYRPDRWNDAQILEEHDALSWLKNKQVPVAAPIALNDQTLFKHSGFRFSLTEKVIGRTPEAEDLDDLFQIGELIGETHSALAHLPLTARKSPSLIESIEFQMKWLLDPSSLRGALPNTIHSEFIKLFDVLSTLAKGAVNRSGALQQQTIHGDCHASNLLKTDEGMVLLDFDDIQTGFPCQDIWLHLTSKEHHRQQLSELIEGYESHHPFDSNSLALIDVFKLERTVRYAAWLGQRWSDPAFPKAFPWYKTEEYWSGLIKELHEIKSQWNMAH</sequence>
<dbReference type="InterPro" id="IPR009465">
    <property type="entry name" value="Spondin_N"/>
</dbReference>
<feature type="domain" description="Spondin" evidence="12">
    <location>
        <begin position="271"/>
        <end position="327"/>
    </location>
</feature>
<reference evidence="13 14" key="1">
    <citation type="submission" date="2019-03" db="EMBL/GenBank/DDBJ databases">
        <title>Genomic Encyclopedia of Type Strains, Phase III (KMG-III): the genomes of soil and plant-associated and newly described type strains.</title>
        <authorList>
            <person name="Whitman W."/>
        </authorList>
    </citation>
    <scope>NUCLEOTIDE SEQUENCE [LARGE SCALE GENOMIC DNA]</scope>
    <source>
        <strain evidence="13 14">CECT 7378</strain>
    </source>
</reference>
<evidence type="ECO:0000313" key="14">
    <source>
        <dbReference type="Proteomes" id="UP000294656"/>
    </source>
</evidence>
<evidence type="ECO:0000256" key="6">
    <source>
        <dbReference type="ARBA" id="ARBA00022741"/>
    </source>
</evidence>
<dbReference type="NCBIfam" id="NF008738">
    <property type="entry name" value="PRK11768.1"/>
    <property type="match status" value="1"/>
</dbReference>
<organism evidence="13 14">
    <name type="scientific">Marinomonas balearica</name>
    <dbReference type="NCBI Taxonomy" id="491947"/>
    <lineage>
        <taxon>Bacteria</taxon>
        <taxon>Pseudomonadati</taxon>
        <taxon>Pseudomonadota</taxon>
        <taxon>Gammaproteobacteria</taxon>
        <taxon>Oceanospirillales</taxon>
        <taxon>Oceanospirillaceae</taxon>
        <taxon>Marinomonas</taxon>
    </lineage>
</organism>
<keyword evidence="1 11" id="KW-0963">Cytoplasm</keyword>
<feature type="active site" evidence="11">
    <location>
        <position position="224"/>
    </location>
</feature>
<keyword evidence="6 11" id="KW-0547">Nucleotide-binding</keyword>
<comment type="function">
    <text evidence="11">A protein kinase that phosphorylates Ser and Thr residues. Probably acts to suppress the effects of stress linked to accumulation of reactive oxygen species. Probably involved in the extracytoplasmic stress response.</text>
</comment>
<dbReference type="GO" id="GO:0106310">
    <property type="term" value="F:protein serine kinase activity"/>
    <property type="evidence" value="ECO:0007669"/>
    <property type="project" value="RHEA"/>
</dbReference>
<name>A0A4V3CGQ9_9GAMM</name>
<keyword evidence="8 11" id="KW-0067">ATP-binding</keyword>
<feature type="binding site" evidence="11">
    <location>
        <position position="212"/>
    </location>
    <ligand>
        <name>Mg(2+)</name>
        <dbReference type="ChEBI" id="CHEBI:18420"/>
    </ligand>
</feature>
<keyword evidence="10 11" id="KW-0346">Stress response</keyword>
<dbReference type="PANTHER" id="PTHR39573">
    <property type="entry name" value="STRESS RESPONSE KINASE A"/>
    <property type="match status" value="1"/>
</dbReference>
<keyword evidence="4 11" id="KW-0808">Transferase</keyword>
<dbReference type="Pfam" id="PF01636">
    <property type="entry name" value="APH"/>
    <property type="match status" value="1"/>
</dbReference>
<evidence type="ECO:0000256" key="4">
    <source>
        <dbReference type="ARBA" id="ARBA00022679"/>
    </source>
</evidence>
<dbReference type="AlphaFoldDB" id="A0A4V3CGQ9"/>
<evidence type="ECO:0000256" key="8">
    <source>
        <dbReference type="ARBA" id="ARBA00022840"/>
    </source>
</evidence>
<accession>A0A4V3CGQ9</accession>
<dbReference type="Gene3D" id="1.10.510.10">
    <property type="entry name" value="Transferase(Phosphotransferase) domain 1"/>
    <property type="match status" value="1"/>
</dbReference>
<dbReference type="SUPFAM" id="SSF56112">
    <property type="entry name" value="Protein kinase-like (PK-like)"/>
    <property type="match status" value="1"/>
</dbReference>
<evidence type="ECO:0000256" key="1">
    <source>
        <dbReference type="ARBA" id="ARBA00022490"/>
    </source>
</evidence>
<evidence type="ECO:0000256" key="5">
    <source>
        <dbReference type="ARBA" id="ARBA00022723"/>
    </source>
</evidence>
<dbReference type="InterPro" id="IPR002575">
    <property type="entry name" value="Aminoglycoside_PTrfase"/>
</dbReference>
<comment type="catalytic activity">
    <reaction evidence="11">
        <text>L-threonyl-[protein] + ATP = O-phospho-L-threonyl-[protein] + ADP + H(+)</text>
        <dbReference type="Rhea" id="RHEA:46608"/>
        <dbReference type="Rhea" id="RHEA-COMP:11060"/>
        <dbReference type="Rhea" id="RHEA-COMP:11605"/>
        <dbReference type="ChEBI" id="CHEBI:15378"/>
        <dbReference type="ChEBI" id="CHEBI:30013"/>
        <dbReference type="ChEBI" id="CHEBI:30616"/>
        <dbReference type="ChEBI" id="CHEBI:61977"/>
        <dbReference type="ChEBI" id="CHEBI:456216"/>
        <dbReference type="EC" id="2.7.11.1"/>
    </reaction>
</comment>